<evidence type="ECO:0000313" key="2">
    <source>
        <dbReference type="EMBL" id="OJJ89327.1"/>
    </source>
</evidence>
<evidence type="ECO:0000259" key="1">
    <source>
        <dbReference type="Pfam" id="PF01048"/>
    </source>
</evidence>
<dbReference type="VEuPathDB" id="FungiDB:ASPGLDRAFT_1489893"/>
<dbReference type="InterPro" id="IPR053137">
    <property type="entry name" value="NLR-like"/>
</dbReference>
<evidence type="ECO:0000313" key="3">
    <source>
        <dbReference type="Proteomes" id="UP000184300"/>
    </source>
</evidence>
<dbReference type="PANTHER" id="PTHR46082:SF11">
    <property type="entry name" value="AAA+ ATPASE DOMAIN-CONTAINING PROTEIN-RELATED"/>
    <property type="match status" value="1"/>
</dbReference>
<dbReference type="SUPFAM" id="SSF53167">
    <property type="entry name" value="Purine and uridine phosphorylases"/>
    <property type="match status" value="1"/>
</dbReference>
<proteinExistence type="predicted"/>
<dbReference type="OrthoDB" id="1577640at2759"/>
<reference evidence="3" key="1">
    <citation type="journal article" date="2017" name="Genome Biol.">
        <title>Comparative genomics reveals high biological diversity and specific adaptations in the industrially and medically important fungal genus Aspergillus.</title>
        <authorList>
            <person name="de Vries R.P."/>
            <person name="Riley R."/>
            <person name="Wiebenga A."/>
            <person name="Aguilar-Osorio G."/>
            <person name="Amillis S."/>
            <person name="Uchima C.A."/>
            <person name="Anderluh G."/>
            <person name="Asadollahi M."/>
            <person name="Askin M."/>
            <person name="Barry K."/>
            <person name="Battaglia E."/>
            <person name="Bayram O."/>
            <person name="Benocci T."/>
            <person name="Braus-Stromeyer S.A."/>
            <person name="Caldana C."/>
            <person name="Canovas D."/>
            <person name="Cerqueira G.C."/>
            <person name="Chen F."/>
            <person name="Chen W."/>
            <person name="Choi C."/>
            <person name="Clum A."/>
            <person name="Dos Santos R.A."/>
            <person name="Damasio A.R."/>
            <person name="Diallinas G."/>
            <person name="Emri T."/>
            <person name="Fekete E."/>
            <person name="Flipphi M."/>
            <person name="Freyberg S."/>
            <person name="Gallo A."/>
            <person name="Gournas C."/>
            <person name="Habgood R."/>
            <person name="Hainaut M."/>
            <person name="Harispe M.L."/>
            <person name="Henrissat B."/>
            <person name="Hilden K.S."/>
            <person name="Hope R."/>
            <person name="Hossain A."/>
            <person name="Karabika E."/>
            <person name="Karaffa L."/>
            <person name="Karanyi Z."/>
            <person name="Krasevec N."/>
            <person name="Kuo A."/>
            <person name="Kusch H."/>
            <person name="LaButti K."/>
            <person name="Lagendijk E.L."/>
            <person name="Lapidus A."/>
            <person name="Levasseur A."/>
            <person name="Lindquist E."/>
            <person name="Lipzen A."/>
            <person name="Logrieco A.F."/>
            <person name="MacCabe A."/>
            <person name="Maekelae M.R."/>
            <person name="Malavazi I."/>
            <person name="Melin P."/>
            <person name="Meyer V."/>
            <person name="Mielnichuk N."/>
            <person name="Miskei M."/>
            <person name="Molnar A.P."/>
            <person name="Mule G."/>
            <person name="Ngan C.Y."/>
            <person name="Orejas M."/>
            <person name="Orosz E."/>
            <person name="Ouedraogo J.P."/>
            <person name="Overkamp K.M."/>
            <person name="Park H.-S."/>
            <person name="Perrone G."/>
            <person name="Piumi F."/>
            <person name="Punt P.J."/>
            <person name="Ram A.F."/>
            <person name="Ramon A."/>
            <person name="Rauscher S."/>
            <person name="Record E."/>
            <person name="Riano-Pachon D.M."/>
            <person name="Robert V."/>
            <person name="Roehrig J."/>
            <person name="Ruller R."/>
            <person name="Salamov A."/>
            <person name="Salih N.S."/>
            <person name="Samson R.A."/>
            <person name="Sandor E."/>
            <person name="Sanguinetti M."/>
            <person name="Schuetze T."/>
            <person name="Sepcic K."/>
            <person name="Shelest E."/>
            <person name="Sherlock G."/>
            <person name="Sophianopoulou V."/>
            <person name="Squina F.M."/>
            <person name="Sun H."/>
            <person name="Susca A."/>
            <person name="Todd R.B."/>
            <person name="Tsang A."/>
            <person name="Unkles S.E."/>
            <person name="van de Wiele N."/>
            <person name="van Rossen-Uffink D."/>
            <person name="Oliveira J.V."/>
            <person name="Vesth T.C."/>
            <person name="Visser J."/>
            <person name="Yu J.-H."/>
            <person name="Zhou M."/>
            <person name="Andersen M.R."/>
            <person name="Archer D.B."/>
            <person name="Baker S.E."/>
            <person name="Benoit I."/>
            <person name="Brakhage A.A."/>
            <person name="Braus G.H."/>
            <person name="Fischer R."/>
            <person name="Frisvad J.C."/>
            <person name="Goldman G.H."/>
            <person name="Houbraken J."/>
            <person name="Oakley B."/>
            <person name="Pocsi I."/>
            <person name="Scazzocchio C."/>
            <person name="Seiboth B."/>
            <person name="vanKuyk P.A."/>
            <person name="Wortman J."/>
            <person name="Dyer P.S."/>
            <person name="Grigoriev I.V."/>
        </authorList>
    </citation>
    <scope>NUCLEOTIDE SEQUENCE [LARGE SCALE GENOMIC DNA]</scope>
    <source>
        <strain evidence="3">CBS 516.65</strain>
    </source>
</reference>
<dbReference type="PANTHER" id="PTHR46082">
    <property type="entry name" value="ATP/GTP-BINDING PROTEIN-RELATED"/>
    <property type="match status" value="1"/>
</dbReference>
<dbReference type="GO" id="GO:0003824">
    <property type="term" value="F:catalytic activity"/>
    <property type="evidence" value="ECO:0007669"/>
    <property type="project" value="InterPro"/>
</dbReference>
<protein>
    <recommendedName>
        <fullName evidence="1">Nucleoside phosphorylase domain-containing protein</fullName>
    </recommendedName>
</protein>
<sequence length="246" mass="27439">MVGIEAGIPNLPKQDIRLGHITVSIPQDNHSGVVQYDFGRYEQDEFVFKGSLDKPPPILISADGSLEEDEIMNKRPLRKILKEITKNHQFARPIVNDVLFENDFHHINKGADCGGCEASSEKKLVPRPLCQQQQPVIYQGLILSGNGVVKDPAHRDHLHRDYNTAICFEMEAAGIVYEIPCLVIRGICDYADTHKQDGWHYYAAAVAAAYCKALLRKANGQDAEQTGSMKELIEGLDGLTEKMNKI</sequence>
<dbReference type="InterPro" id="IPR035994">
    <property type="entry name" value="Nucleoside_phosphorylase_sf"/>
</dbReference>
<dbReference type="InterPro" id="IPR000845">
    <property type="entry name" value="Nucleoside_phosphorylase_d"/>
</dbReference>
<organism evidence="2 3">
    <name type="scientific">Aspergillus glaucus CBS 516.65</name>
    <dbReference type="NCBI Taxonomy" id="1160497"/>
    <lineage>
        <taxon>Eukaryota</taxon>
        <taxon>Fungi</taxon>
        <taxon>Dikarya</taxon>
        <taxon>Ascomycota</taxon>
        <taxon>Pezizomycotina</taxon>
        <taxon>Eurotiomycetes</taxon>
        <taxon>Eurotiomycetidae</taxon>
        <taxon>Eurotiales</taxon>
        <taxon>Aspergillaceae</taxon>
        <taxon>Aspergillus</taxon>
        <taxon>Aspergillus subgen. Aspergillus</taxon>
    </lineage>
</organism>
<dbReference type="STRING" id="1160497.A0A1L9VZQ7"/>
<dbReference type="GeneID" id="34458250"/>
<gene>
    <name evidence="2" type="ORF">ASPGLDRAFT_1489893</name>
</gene>
<keyword evidence="3" id="KW-1185">Reference proteome</keyword>
<name>A0A1L9VZQ7_ASPGL</name>
<dbReference type="AlphaFoldDB" id="A0A1L9VZQ7"/>
<dbReference type="Proteomes" id="UP000184300">
    <property type="component" value="Unassembled WGS sequence"/>
</dbReference>
<dbReference type="GO" id="GO:0009116">
    <property type="term" value="P:nucleoside metabolic process"/>
    <property type="evidence" value="ECO:0007669"/>
    <property type="project" value="InterPro"/>
</dbReference>
<dbReference type="Pfam" id="PF01048">
    <property type="entry name" value="PNP_UDP_1"/>
    <property type="match status" value="1"/>
</dbReference>
<dbReference type="RefSeq" id="XP_022405989.1">
    <property type="nucleotide sequence ID" value="XM_022541989.1"/>
</dbReference>
<dbReference type="Gene3D" id="3.40.50.1580">
    <property type="entry name" value="Nucleoside phosphorylase domain"/>
    <property type="match status" value="1"/>
</dbReference>
<dbReference type="EMBL" id="KV878888">
    <property type="protein sequence ID" value="OJJ89327.1"/>
    <property type="molecule type" value="Genomic_DNA"/>
</dbReference>
<feature type="domain" description="Nucleoside phosphorylase" evidence="1">
    <location>
        <begin position="130"/>
        <end position="207"/>
    </location>
</feature>
<accession>A0A1L9VZQ7</accession>